<evidence type="ECO:0008006" key="3">
    <source>
        <dbReference type="Google" id="ProtNLM"/>
    </source>
</evidence>
<name>A0AAV9VRD2_9PEZI</name>
<organism evidence="1 2">
    <name type="scientific">Arthrobotrys musiformis</name>
    <dbReference type="NCBI Taxonomy" id="47236"/>
    <lineage>
        <taxon>Eukaryota</taxon>
        <taxon>Fungi</taxon>
        <taxon>Dikarya</taxon>
        <taxon>Ascomycota</taxon>
        <taxon>Pezizomycotina</taxon>
        <taxon>Orbiliomycetes</taxon>
        <taxon>Orbiliales</taxon>
        <taxon>Orbiliaceae</taxon>
        <taxon>Arthrobotrys</taxon>
    </lineage>
</organism>
<dbReference type="EMBL" id="JAVHJL010000012">
    <property type="protein sequence ID" value="KAK6495781.1"/>
    <property type="molecule type" value="Genomic_DNA"/>
</dbReference>
<keyword evidence="2" id="KW-1185">Reference proteome</keyword>
<proteinExistence type="predicted"/>
<evidence type="ECO:0000313" key="1">
    <source>
        <dbReference type="EMBL" id="KAK6495781.1"/>
    </source>
</evidence>
<protein>
    <recommendedName>
        <fullName evidence="3">DDE Tnp4 domain-containing protein</fullName>
    </recommendedName>
</protein>
<evidence type="ECO:0000313" key="2">
    <source>
        <dbReference type="Proteomes" id="UP001370758"/>
    </source>
</evidence>
<dbReference type="Proteomes" id="UP001370758">
    <property type="component" value="Unassembled WGS sequence"/>
</dbReference>
<sequence length="259" mass="29688">MGSGAKIYSLDVGEIRYHFHFNEEEGFHRRSRAQDEILIKIFAHLNTPYGGSTVTGAVDPKSANDFQQKLNSNIIWRAGNWLNSIVLGLQVFNRGNALVRQRQYAVAGKTQLLSSKRWVVFHKMYNLQQSACHIIDRVEVAKKRPSEQRSQQLGTVLRGLEMSYQPGDNIWPGDPGYAGAWLIAIVGCFARRPQKEILDSLEFVKEHERNDDKKALPELIRSLEELYSTEDDLDQKVNSRGRINNPMFNHICRSIEHRP</sequence>
<accession>A0AAV9VRD2</accession>
<dbReference type="AlphaFoldDB" id="A0AAV9VRD2"/>
<comment type="caution">
    <text evidence="1">The sequence shown here is derived from an EMBL/GenBank/DDBJ whole genome shotgun (WGS) entry which is preliminary data.</text>
</comment>
<reference evidence="1 2" key="1">
    <citation type="submission" date="2023-08" db="EMBL/GenBank/DDBJ databases">
        <authorList>
            <person name="Palmer J.M."/>
        </authorList>
    </citation>
    <scope>NUCLEOTIDE SEQUENCE [LARGE SCALE GENOMIC DNA]</scope>
    <source>
        <strain evidence="1 2">TWF481</strain>
    </source>
</reference>
<gene>
    <name evidence="1" type="ORF">TWF481_002827</name>
</gene>